<comment type="caution">
    <text evidence="3">The sequence shown here is derived from an EMBL/GenBank/DDBJ whole genome shotgun (WGS) entry which is preliminary data.</text>
</comment>
<evidence type="ECO:0000256" key="2">
    <source>
        <dbReference type="SAM" id="SignalP"/>
    </source>
</evidence>
<dbReference type="InterPro" id="IPR005064">
    <property type="entry name" value="BUG"/>
</dbReference>
<dbReference type="Proteomes" id="UP001596053">
    <property type="component" value="Unassembled WGS sequence"/>
</dbReference>
<dbReference type="Gene3D" id="3.40.190.10">
    <property type="entry name" value="Periplasmic binding protein-like II"/>
    <property type="match status" value="1"/>
</dbReference>
<dbReference type="PIRSF" id="PIRSF017082">
    <property type="entry name" value="YflP"/>
    <property type="match status" value="1"/>
</dbReference>
<evidence type="ECO:0000313" key="3">
    <source>
        <dbReference type="EMBL" id="MFC5418905.1"/>
    </source>
</evidence>
<dbReference type="Gene3D" id="3.40.190.150">
    <property type="entry name" value="Bordetella uptake gene, domain 1"/>
    <property type="match status" value="1"/>
</dbReference>
<name>A0ABW0IPM6_9HYPH</name>
<dbReference type="SUPFAM" id="SSF53850">
    <property type="entry name" value="Periplasmic binding protein-like II"/>
    <property type="match status" value="1"/>
</dbReference>
<gene>
    <name evidence="3" type="ORF">ACFPOB_04940</name>
</gene>
<evidence type="ECO:0000313" key="4">
    <source>
        <dbReference type="Proteomes" id="UP001596053"/>
    </source>
</evidence>
<dbReference type="EMBL" id="JBHSLW010000007">
    <property type="protein sequence ID" value="MFC5418905.1"/>
    <property type="molecule type" value="Genomic_DNA"/>
</dbReference>
<dbReference type="PANTHER" id="PTHR42928">
    <property type="entry name" value="TRICARBOXYLATE-BINDING PROTEIN"/>
    <property type="match status" value="1"/>
</dbReference>
<proteinExistence type="inferred from homology"/>
<sequence length="327" mass="34071">MSPWKAALLAAALLALASHQAHAQQTYPNRYITMVVPFAAGGPTDIVGRIVADHMSRTLGQQIVIENTAGAAGTTGAARVAKAAPDGHTILVGPMSTMSFSPALYPKLTFNPLTDFEPIGIAASAPIMLVSNTAVPATRLAEFAAYLKANPAKLTNGNAGVGSTSHLACLLLNNRIGASVTLVPYRGTGPALQDVVSGQVGYLCDQVTSLMSQVKANAVRPLAVLAPTRSPVLPDVPTATESGMSGIDMVVWNALFAPKGTPPEIIEKLNAALVKAITDPASREKFLQLGAEPPPENQRSPQALHQVHAADVTKWGEVIRSANVTIE</sequence>
<organism evidence="3 4">
    <name type="scientific">Bosea eneae</name>
    <dbReference type="NCBI Taxonomy" id="151454"/>
    <lineage>
        <taxon>Bacteria</taxon>
        <taxon>Pseudomonadati</taxon>
        <taxon>Pseudomonadota</taxon>
        <taxon>Alphaproteobacteria</taxon>
        <taxon>Hyphomicrobiales</taxon>
        <taxon>Boseaceae</taxon>
        <taxon>Bosea</taxon>
    </lineage>
</organism>
<keyword evidence="4" id="KW-1185">Reference proteome</keyword>
<reference evidence="4" key="1">
    <citation type="journal article" date="2019" name="Int. J. Syst. Evol. Microbiol.">
        <title>The Global Catalogue of Microorganisms (GCM) 10K type strain sequencing project: providing services to taxonomists for standard genome sequencing and annotation.</title>
        <authorList>
            <consortium name="The Broad Institute Genomics Platform"/>
            <consortium name="The Broad Institute Genome Sequencing Center for Infectious Disease"/>
            <person name="Wu L."/>
            <person name="Ma J."/>
        </authorList>
    </citation>
    <scope>NUCLEOTIDE SEQUENCE [LARGE SCALE GENOMIC DNA]</scope>
    <source>
        <strain evidence="4">NCAIM B.01391</strain>
    </source>
</reference>
<dbReference type="Pfam" id="PF03401">
    <property type="entry name" value="TctC"/>
    <property type="match status" value="1"/>
</dbReference>
<dbReference type="PANTHER" id="PTHR42928:SF5">
    <property type="entry name" value="BLR1237 PROTEIN"/>
    <property type="match status" value="1"/>
</dbReference>
<evidence type="ECO:0000256" key="1">
    <source>
        <dbReference type="ARBA" id="ARBA00006987"/>
    </source>
</evidence>
<feature type="signal peptide" evidence="2">
    <location>
        <begin position="1"/>
        <end position="23"/>
    </location>
</feature>
<comment type="similarity">
    <text evidence="1">Belongs to the UPF0065 (bug) family.</text>
</comment>
<dbReference type="RefSeq" id="WP_377796377.1">
    <property type="nucleotide sequence ID" value="NZ_JBHSLW010000007.1"/>
</dbReference>
<protein>
    <submittedName>
        <fullName evidence="3">Bug family tripartite tricarboxylate transporter substrate binding protein</fullName>
    </submittedName>
</protein>
<dbReference type="InterPro" id="IPR042100">
    <property type="entry name" value="Bug_dom1"/>
</dbReference>
<accession>A0ABW0IPM6</accession>
<keyword evidence="2" id="KW-0732">Signal</keyword>
<feature type="chain" id="PRO_5046713852" evidence="2">
    <location>
        <begin position="24"/>
        <end position="327"/>
    </location>
</feature>